<feature type="region of interest" description="Disordered" evidence="4">
    <location>
        <begin position="456"/>
        <end position="477"/>
    </location>
</feature>
<reference evidence="8" key="1">
    <citation type="journal article" date="2014" name="Genome Announc.">
        <title>Draft genome sequence of Rhodosporidium toruloides CECT1137, an oleaginous yeast of biotechnological interest.</title>
        <authorList>
            <person name="Morin N."/>
            <person name="Calcas X."/>
            <person name="Devillers H."/>
            <person name="Durrens P."/>
            <person name="Sherman D.J."/>
            <person name="Nicaud J.-M."/>
            <person name="Neuveglise C."/>
        </authorList>
    </citation>
    <scope>NUCLEOTIDE SEQUENCE</scope>
    <source>
        <strain evidence="8">CECT1137</strain>
    </source>
</reference>
<dbReference type="OrthoDB" id="294853at2759"/>
<feature type="domain" description="Mon2/Sec7/BIG1-like dimerisation and cyclophilin-binding" evidence="7">
    <location>
        <begin position="6"/>
        <end position="186"/>
    </location>
</feature>
<evidence type="ECO:0000256" key="4">
    <source>
        <dbReference type="SAM" id="MobiDB-lite"/>
    </source>
</evidence>
<feature type="compositionally biased region" description="Low complexity" evidence="4">
    <location>
        <begin position="965"/>
        <end position="976"/>
    </location>
</feature>
<organism evidence="8">
    <name type="scientific">Rhodotorula toruloides</name>
    <name type="common">Yeast</name>
    <name type="synonym">Rhodosporidium toruloides</name>
    <dbReference type="NCBI Taxonomy" id="5286"/>
    <lineage>
        <taxon>Eukaryota</taxon>
        <taxon>Fungi</taxon>
        <taxon>Dikarya</taxon>
        <taxon>Basidiomycota</taxon>
        <taxon>Pucciniomycotina</taxon>
        <taxon>Microbotryomycetes</taxon>
        <taxon>Sporidiobolales</taxon>
        <taxon>Sporidiobolaceae</taxon>
        <taxon>Rhodotorula</taxon>
    </lineage>
</organism>
<dbReference type="InterPro" id="IPR032629">
    <property type="entry name" value="DCB_dom"/>
</dbReference>
<evidence type="ECO:0000259" key="7">
    <source>
        <dbReference type="Pfam" id="PF16213"/>
    </source>
</evidence>
<protein>
    <submittedName>
        <fullName evidence="8">RHTO0S20e02102g1_1</fullName>
    </submittedName>
</protein>
<gene>
    <name evidence="8" type="ORF">RHTO0S_20e02102g</name>
</gene>
<dbReference type="Pfam" id="PF16206">
    <property type="entry name" value="Mon2_C"/>
    <property type="match status" value="2"/>
</dbReference>
<dbReference type="InterPro" id="IPR016024">
    <property type="entry name" value="ARM-type_fold"/>
</dbReference>
<dbReference type="EMBL" id="LK052955">
    <property type="protein sequence ID" value="CDR48820.1"/>
    <property type="molecule type" value="Genomic_DNA"/>
</dbReference>
<evidence type="ECO:0000256" key="1">
    <source>
        <dbReference type="ARBA" id="ARBA00008144"/>
    </source>
</evidence>
<feature type="region of interest" description="Disordered" evidence="4">
    <location>
        <begin position="933"/>
        <end position="977"/>
    </location>
</feature>
<dbReference type="Pfam" id="PF12783">
    <property type="entry name" value="Sec7-like_HUS"/>
    <property type="match status" value="1"/>
</dbReference>
<evidence type="ECO:0000256" key="3">
    <source>
        <dbReference type="ARBA" id="ARBA00022927"/>
    </source>
</evidence>
<dbReference type="GO" id="GO:0005794">
    <property type="term" value="C:Golgi apparatus"/>
    <property type="evidence" value="ECO:0007669"/>
    <property type="project" value="UniProtKB-ARBA"/>
</dbReference>
<dbReference type="Pfam" id="PF16213">
    <property type="entry name" value="DCB"/>
    <property type="match status" value="1"/>
</dbReference>
<comment type="similarity">
    <text evidence="1">Belongs to the MON2 family.</text>
</comment>
<feature type="domain" description="Mon2 C-terminal" evidence="6">
    <location>
        <begin position="1256"/>
        <end position="1423"/>
    </location>
</feature>
<name>A0A061BFQ1_RHOTO</name>
<evidence type="ECO:0000313" key="8">
    <source>
        <dbReference type="EMBL" id="CDR48820.1"/>
    </source>
</evidence>
<feature type="domain" description="Mon2 C-terminal" evidence="6">
    <location>
        <begin position="1570"/>
        <end position="1854"/>
    </location>
</feature>
<dbReference type="SUPFAM" id="SSF48371">
    <property type="entry name" value="ARM repeat"/>
    <property type="match status" value="1"/>
</dbReference>
<evidence type="ECO:0000259" key="6">
    <source>
        <dbReference type="Pfam" id="PF16206"/>
    </source>
</evidence>
<proteinExistence type="inferred from homology"/>
<dbReference type="PANTHER" id="PTHR10663">
    <property type="entry name" value="GUANYL-NUCLEOTIDE EXCHANGE FACTOR"/>
    <property type="match status" value="1"/>
</dbReference>
<dbReference type="PANTHER" id="PTHR10663:SF333">
    <property type="entry name" value="PROTEIN MON2 HOMOLOG"/>
    <property type="match status" value="1"/>
</dbReference>
<keyword evidence="2" id="KW-0813">Transport</keyword>
<evidence type="ECO:0000256" key="2">
    <source>
        <dbReference type="ARBA" id="ARBA00022448"/>
    </source>
</evidence>
<evidence type="ECO:0000259" key="5">
    <source>
        <dbReference type="Pfam" id="PF12783"/>
    </source>
</evidence>
<feature type="region of interest" description="Disordered" evidence="4">
    <location>
        <begin position="1865"/>
        <end position="1886"/>
    </location>
</feature>
<dbReference type="GO" id="GO:0015031">
    <property type="term" value="P:protein transport"/>
    <property type="evidence" value="ECO:0007669"/>
    <property type="project" value="UniProtKB-KW"/>
</dbReference>
<sequence>MASSALLAADYASLAKEAGRRHSDVRDAADKAHQLIKQSKEQAFEELRADPPPSQHPLYQPIFLASPTRNAKVIALAMSALQRLIVAGAVPKTFVKQILDTLEQVIPQGVEIQLKILQILSSLLTTNSPAADGSRTGKLVQGEELGRALELSHRLSTSKIPVVASTASATLRQLFMFVFERVGEEDALVAFSSDPNDPSLPAATFDVDIPPLEEDRAASLATSIARKKPYLPGDAPSSPEVPQKTPAFGATLLPEPQNETRSMKLRPAARDAYLLLEDLCLLIAGAGGEGAPDGEPSFLRWGSLSRTFGLELVESIVSGFGGIVRTHPELLLVLRAHLCPLLIRFLSSPPHSALSSSTSFTFSFPLTLRLTRVVFLLLKQFSDLLTLESEVFLTMFVRVIGPGDRGEGEGGHPAGPAAGQNSPLWMRVLALEIFRGLCSDFGLMMKVYQRYDAATREAGERSGSGNKGKGRASPASGSTVFSDMMTAFNRLATEKPSVLGVGAAVMYGSSLGPVFSSGAGSSAGHASTGMSPAANSTGVTGSAVIDSAMEMGYGLAQAAGSVVGSSVAAAAGAVSAAGGAAAGPSLDVQTASMKLQCIDQLDKAEPPQIPETYIFLLALQCLSALADGFASFTLATYGDVVARQQTTRGLAPPALNWDRLDERDPHVASLRVVRSMAESAWPALLASMSFFIATALSDDLFSDVVTSLQNFTSVLGVLNLETPREAFLTSLCKFAMPPAVVSHIASQQDPFASHASKPSSAAAAATAVLSAGAESLALLAGGSSSASLPVGLSSRNLACLRALMSVAHYLAGSLGYSWFCVFETLQNADFVIRATSTVKSAKKRTQVPATAAHATPSKAGTSGLGAGQSASSDQTALPVVPTEADELAVQQAIAKLFEVSTNLDDGAFRQFLGALCRLSGEMIGLQMAEDGTVAHSAGGDDRSEDGSTGSTTPLDTPDRSRRRSSGISTSRGASTRGGDKSFGIAKLGAVALLNVLRLVQRPPDVGWELLTSHLLFVLHSTSTSTPIRLQAADVLGTVLTASIKALSASDLASDVELQERGQTQVLDALAAQAEPAPRLQLAPDVEIRRLALDTLLKILEANGHSFVTGWTQIFHILRTACPTASFFAPPSPVVPSAPRRSLDTITEHDGVGPMTPMRSSVGANGYFNLGVDGGAKSAKSAVLVRTSFPSLQLICTDFLDALDVAELRDCITTLSEFGKQAEDVNVALTAGGLIWGVSDHVQAKRKQSDSEVAHGELWMFLLHNLLALCRDSRQEVRDAAITNVFRSISMYGSTLDDATWDACCWEVIFPLVDDITSTIRRRNDPGAAEDEDLSEETVPQPNAPPIRLVDKQWDESLTLALRYLGDVFFDYLSQLVMVERYDEIWTAFVDRIKDSFVSDRPVPATAAMQALEKVLTVSLDMSAAERIGKSWEVAWQAWDDVGAALEENARAGPNEEKIYTQVNLEAFVRVALPIYTPPHITFDLSRIQRLLAVLKTTLTYQRSPDYRADVDGLMPLQSAVLEVVAVIKLDDVPGAASAVLSDLSEYLKLAFVAPFETSSASGMAMGGQRVTYVALAKEVMPHVQWLYRKYSDEPSVYEQGAVERMLQVYTLPMRLKHDCPAPAKFGSAEPLWKTATVNYLKAVRDVVSALGTLDLPPPTEEAVWTQLVEGFAEALLASSRDSATQRGADLHREEEFDLALLASLEHDVLPHLGSPRVPENLVRRLAKALQLASRLYRLDLPDPFPDSHVEPRFSLDFDEQVKGEMFGTTVEIVENRKERFAYWCLDMLFLVCDGHKASDPAWQRLAALSVPSLLNRCAAIIKTYIADAPLRGKMPFPRIRQEELTYVLQRLSALRLARDTLWASTQPSPSSAIASPTPLSSSSPRDRVRDAMLRSPLAHLYELHGVLIDLLEVARSEPSIVQAYMPQRFAVGLREEDEEVEWEGLPAGCKVGIVGRRRRGGVGHDEDEMDVAKLALRCLKLVGEEIGAGLSFA</sequence>
<keyword evidence="3" id="KW-0653">Protein transport</keyword>
<feature type="domain" description="Mon2/Sec7/BIG1-like HUS" evidence="5">
    <location>
        <begin position="269"/>
        <end position="455"/>
    </location>
</feature>
<dbReference type="InterPro" id="IPR032817">
    <property type="entry name" value="Mon2_C"/>
</dbReference>
<dbReference type="InterPro" id="IPR032691">
    <property type="entry name" value="Mon2/Sec7/BIG1-like_HUS"/>
</dbReference>
<feature type="region of interest" description="Disordered" evidence="4">
    <location>
        <begin position="1323"/>
        <end position="1345"/>
    </location>
</feature>
<feature type="region of interest" description="Disordered" evidence="4">
    <location>
        <begin position="843"/>
        <end position="878"/>
    </location>
</feature>
<feature type="compositionally biased region" description="Low complexity" evidence="4">
    <location>
        <begin position="1865"/>
        <end position="1883"/>
    </location>
</feature>
<accession>A0A061BFQ1</accession>